<dbReference type="InterPro" id="IPR009057">
    <property type="entry name" value="Homeodomain-like_sf"/>
</dbReference>
<reference evidence="5 6" key="1">
    <citation type="submission" date="2016-09" db="EMBL/GenBank/DDBJ databases">
        <title>Genomic Taxonomy of the Vibrionaceae.</title>
        <authorList>
            <person name="Gonzalez-Castillo A."/>
            <person name="Gomez-Gil B."/>
            <person name="Enciso-Ibarra K."/>
        </authorList>
    </citation>
    <scope>NUCLEOTIDE SEQUENCE [LARGE SCALE GENOMIC DNA]</scope>
    <source>
        <strain evidence="5 6">CAIM 1902</strain>
    </source>
</reference>
<proteinExistence type="predicted"/>
<protein>
    <submittedName>
        <fullName evidence="5">AraC family transcriptional regulator</fullName>
    </submittedName>
</protein>
<dbReference type="Proteomes" id="UP000186039">
    <property type="component" value="Unassembled WGS sequence"/>
</dbReference>
<keyword evidence="1" id="KW-0805">Transcription regulation</keyword>
<dbReference type="EMBL" id="MJMH01000217">
    <property type="protein sequence ID" value="OLQ85815.1"/>
    <property type="molecule type" value="Genomic_DNA"/>
</dbReference>
<gene>
    <name evidence="5" type="ORF">BIY20_03055</name>
</gene>
<evidence type="ECO:0000256" key="3">
    <source>
        <dbReference type="ARBA" id="ARBA00023163"/>
    </source>
</evidence>
<dbReference type="Gene3D" id="1.10.10.60">
    <property type="entry name" value="Homeodomain-like"/>
    <property type="match status" value="2"/>
</dbReference>
<comment type="caution">
    <text evidence="5">The sequence shown here is derived from an EMBL/GenBank/DDBJ whole genome shotgun (WGS) entry which is preliminary data.</text>
</comment>
<dbReference type="PANTHER" id="PTHR11019:SF159">
    <property type="entry name" value="TRANSCRIPTIONAL REGULATOR-RELATED"/>
    <property type="match status" value="1"/>
</dbReference>
<sequence>MLYLLTTLILKTTRFGQMAIIDEHTLFDADKLTACVVGIAADIGRHDSGMHQHKKGQLLYASQGCMSFALENSICILPPTKAVWIPAHTQHQAMMTNVVAYRSLYFDCSVFECPSDMTTIEVNPVLKALIDKMALWAWDKPENEMKKTTDLFWEEFYEAKCHSFQLPLPSDRRLKRFYQQLMQESFLVPSLTTLAQSIGASPKTVTRLFKAETGMSYQDWRQQWRLLKAIELLSREMQVSDAAHWLGFSSDSAFIAFFKKLTGKTPLCFMKNHTDPLK</sequence>
<keyword evidence="6" id="KW-1185">Reference proteome</keyword>
<evidence type="ECO:0000256" key="2">
    <source>
        <dbReference type="ARBA" id="ARBA00023125"/>
    </source>
</evidence>
<evidence type="ECO:0000256" key="1">
    <source>
        <dbReference type="ARBA" id="ARBA00023015"/>
    </source>
</evidence>
<dbReference type="PROSITE" id="PS00041">
    <property type="entry name" value="HTH_ARAC_FAMILY_1"/>
    <property type="match status" value="1"/>
</dbReference>
<dbReference type="InterPro" id="IPR011051">
    <property type="entry name" value="RmlC_Cupin_sf"/>
</dbReference>
<keyword evidence="2" id="KW-0238">DNA-binding</keyword>
<feature type="domain" description="HTH araC/xylS-type" evidence="4">
    <location>
        <begin position="172"/>
        <end position="272"/>
    </location>
</feature>
<dbReference type="InterPro" id="IPR018062">
    <property type="entry name" value="HTH_AraC-typ_CS"/>
</dbReference>
<keyword evidence="3" id="KW-0804">Transcription</keyword>
<dbReference type="InterPro" id="IPR003313">
    <property type="entry name" value="AraC-bd"/>
</dbReference>
<dbReference type="InterPro" id="IPR014710">
    <property type="entry name" value="RmlC-like_jellyroll"/>
</dbReference>
<dbReference type="SUPFAM" id="SSF46689">
    <property type="entry name" value="Homeodomain-like"/>
    <property type="match status" value="1"/>
</dbReference>
<accession>A0ABX3F6J9</accession>
<dbReference type="InterPro" id="IPR018060">
    <property type="entry name" value="HTH_AraC"/>
</dbReference>
<dbReference type="CDD" id="cd06124">
    <property type="entry name" value="cupin_NimR-like_N"/>
    <property type="match status" value="1"/>
</dbReference>
<dbReference type="PROSITE" id="PS01124">
    <property type="entry name" value="HTH_ARAC_FAMILY_2"/>
    <property type="match status" value="1"/>
</dbReference>
<dbReference type="SMART" id="SM00342">
    <property type="entry name" value="HTH_ARAC"/>
    <property type="match status" value="1"/>
</dbReference>
<evidence type="ECO:0000313" key="6">
    <source>
        <dbReference type="Proteomes" id="UP000186039"/>
    </source>
</evidence>
<organism evidence="5 6">
    <name type="scientific">Vibrio panuliri</name>
    <dbReference type="NCBI Taxonomy" id="1381081"/>
    <lineage>
        <taxon>Bacteria</taxon>
        <taxon>Pseudomonadati</taxon>
        <taxon>Pseudomonadota</taxon>
        <taxon>Gammaproteobacteria</taxon>
        <taxon>Vibrionales</taxon>
        <taxon>Vibrionaceae</taxon>
        <taxon>Vibrio</taxon>
    </lineage>
</organism>
<dbReference type="SUPFAM" id="SSF51182">
    <property type="entry name" value="RmlC-like cupins"/>
    <property type="match status" value="1"/>
</dbReference>
<dbReference type="Pfam" id="PF02311">
    <property type="entry name" value="AraC_binding"/>
    <property type="match status" value="1"/>
</dbReference>
<evidence type="ECO:0000259" key="4">
    <source>
        <dbReference type="PROSITE" id="PS01124"/>
    </source>
</evidence>
<dbReference type="PANTHER" id="PTHR11019">
    <property type="entry name" value="HTH-TYPE TRANSCRIPTIONAL REGULATOR NIMR"/>
    <property type="match status" value="1"/>
</dbReference>
<dbReference type="Pfam" id="PF12833">
    <property type="entry name" value="HTH_18"/>
    <property type="match status" value="1"/>
</dbReference>
<name>A0ABX3F6J9_9VIBR</name>
<dbReference type="Gene3D" id="2.60.120.10">
    <property type="entry name" value="Jelly Rolls"/>
    <property type="match status" value="1"/>
</dbReference>
<evidence type="ECO:0000313" key="5">
    <source>
        <dbReference type="EMBL" id="OLQ85815.1"/>
    </source>
</evidence>